<reference evidence="4" key="2">
    <citation type="submission" date="2012-08" db="EMBL/GenBank/DDBJ databases">
        <authorList>
            <person name="Choi T.-J."/>
        </authorList>
    </citation>
    <scope>NUCLEOTIDE SEQUENCE [LARGE SCALE GENOMIC DNA]</scope>
    <source>
        <strain evidence="4">K-LV1</strain>
    </source>
</reference>
<name>K7WJ56_9VIRU</name>
<reference evidence="3" key="3">
    <citation type="journal article" date="2018" name="Aquaculture">
        <title>Complete genome sequence of a white spot syndrome virus associated with a disease incursion in Australia.</title>
        <authorList>
            <person name="Oakey J."/>
            <person name="Smith C.S."/>
        </authorList>
    </citation>
    <scope>NUCLEOTIDE SEQUENCE [LARGE SCALE GENOMIC DNA]</scope>
    <source>
        <strain evidence="3">WSSV-AU</strain>
    </source>
</reference>
<protein>
    <submittedName>
        <fullName evidence="3">ORF1261</fullName>
    </submittedName>
    <submittedName>
        <fullName evidence="2">Wsv013</fullName>
    </submittedName>
</protein>
<evidence type="ECO:0000313" key="2">
    <source>
        <dbReference type="EMBL" id="AFX59390.1"/>
    </source>
</evidence>
<accession>K7WJ56</accession>
<feature type="region of interest" description="Disordered" evidence="1">
    <location>
        <begin position="1"/>
        <end position="22"/>
    </location>
</feature>
<evidence type="ECO:0000313" key="4">
    <source>
        <dbReference type="Proteomes" id="UP000277283"/>
    </source>
</evidence>
<proteinExistence type="predicted"/>
<reference evidence="2" key="1">
    <citation type="submission" date="2012-08" db="EMBL/GenBank/DDBJ databases">
        <title>Cassytha pubescens and C. glabella (Lauraceae) are not disjunctly distributed between Australia and the Ryukyu Archipelago of Japan - evidence from morphological and molecular data.</title>
        <authorList>
            <person name="Kokubugata G."/>
            <person name="Nakamura K."/>
            <person name="Forster P.I."/>
            <person name="Wilson G.W."/>
            <person name="Holland A.E."/>
            <person name="Hirayama Y."/>
            <person name="Yokota M."/>
        </authorList>
    </citation>
    <scope>NUCLEOTIDE SEQUENCE</scope>
    <source>
        <strain evidence="2">K-LV1</strain>
    </source>
</reference>
<dbReference type="EMBL" id="MF768985">
    <property type="protein sequence ID" value="ATU83838.1"/>
    <property type="molecule type" value="Genomic_DNA"/>
</dbReference>
<evidence type="ECO:0000256" key="1">
    <source>
        <dbReference type="SAM" id="MobiDB-lite"/>
    </source>
</evidence>
<dbReference type="Proteomes" id="UP000277283">
    <property type="component" value="Segment"/>
</dbReference>
<sequence length="80" mass="8613">MECFFSSSSSSSSSSSPLSVLSPQGPHFLKETLKICSTNLKCISDAMTVPADTADVFPPLKLSNRLGWWGRGASLSLFNR</sequence>
<gene>
    <name evidence="2" type="ORF">wssv_00130</name>
</gene>
<dbReference type="EMBL" id="JX515788">
    <property type="protein sequence ID" value="AFX59390.1"/>
    <property type="molecule type" value="Genomic_DNA"/>
</dbReference>
<dbReference type="Proteomes" id="UP000267516">
    <property type="component" value="Segment"/>
</dbReference>
<organism evidence="2 4">
    <name type="scientific">White spot syndrome virus</name>
    <dbReference type="NCBI Taxonomy" id="342409"/>
    <lineage>
        <taxon>Viruses</taxon>
        <taxon>Viruses incertae sedis</taxon>
        <taxon>Naldaviricetes</taxon>
        <taxon>Nimaviridae</taxon>
        <taxon>Whispovirus</taxon>
    </lineage>
</organism>
<evidence type="ECO:0000313" key="3">
    <source>
        <dbReference type="EMBL" id="ATU83838.1"/>
    </source>
</evidence>